<evidence type="ECO:0000256" key="1">
    <source>
        <dbReference type="ARBA" id="ARBA00023125"/>
    </source>
</evidence>
<evidence type="ECO:0000259" key="2">
    <source>
        <dbReference type="PROSITE" id="PS50937"/>
    </source>
</evidence>
<dbReference type="InterPro" id="IPR000551">
    <property type="entry name" value="MerR-type_HTH_dom"/>
</dbReference>
<proteinExistence type="predicted"/>
<dbReference type="EMBL" id="JBCHKQ010000002">
    <property type="protein sequence ID" value="MEM5947944.1"/>
    <property type="molecule type" value="Genomic_DNA"/>
</dbReference>
<accession>A0ABU9UBA0</accession>
<dbReference type="SMART" id="SM00422">
    <property type="entry name" value="HTH_MERR"/>
    <property type="match status" value="1"/>
</dbReference>
<dbReference type="InterPro" id="IPR009061">
    <property type="entry name" value="DNA-bd_dom_put_sf"/>
</dbReference>
<sequence length="117" mass="13803">MYTIGQVCALFDIKPHVLRYWETEIPLLSPRKDAYGRRMYTSADLQLIARIKYLAYEKRFTLEGIRKTLEHELDAPPLLMQIRMARSILLRTLSVIRKDIESIEEFADTDTENQDKL</sequence>
<keyword evidence="4" id="KW-1185">Reference proteome</keyword>
<dbReference type="InterPro" id="IPR047057">
    <property type="entry name" value="MerR_fam"/>
</dbReference>
<comment type="caution">
    <text evidence="3">The sequence shown here is derived from an EMBL/GenBank/DDBJ whole genome shotgun (WGS) entry which is preliminary data.</text>
</comment>
<dbReference type="Proteomes" id="UP001466331">
    <property type="component" value="Unassembled WGS sequence"/>
</dbReference>
<feature type="domain" description="HTH merR-type" evidence="2">
    <location>
        <begin position="1"/>
        <end position="71"/>
    </location>
</feature>
<keyword evidence="1" id="KW-0238">DNA-binding</keyword>
<organism evidence="3 4">
    <name type="scientific">Rarispira pelagica</name>
    <dbReference type="NCBI Taxonomy" id="3141764"/>
    <lineage>
        <taxon>Bacteria</taxon>
        <taxon>Pseudomonadati</taxon>
        <taxon>Spirochaetota</taxon>
        <taxon>Spirochaetia</taxon>
        <taxon>Winmispirales</taxon>
        <taxon>Winmispiraceae</taxon>
        <taxon>Rarispira</taxon>
    </lineage>
</organism>
<evidence type="ECO:0000313" key="4">
    <source>
        <dbReference type="Proteomes" id="UP001466331"/>
    </source>
</evidence>
<dbReference type="PANTHER" id="PTHR30204:SF15">
    <property type="entry name" value="BLL5018 PROTEIN"/>
    <property type="match status" value="1"/>
</dbReference>
<reference evidence="3 4" key="1">
    <citation type="submission" date="2024-03" db="EMBL/GenBank/DDBJ databases">
        <title>Ignisphaera cupida sp. nov., a hyperthermophilic hydrolytic archaeon from a hot spring of Kamchatka, and proposal of Ignisphaeraceae fam. nov.</title>
        <authorList>
            <person name="Podosokorskaya O.A."/>
            <person name="Elcheninov A.G."/>
            <person name="Maltseva A.I."/>
            <person name="Zayulina K.S."/>
            <person name="Novikov A."/>
            <person name="Merkel A.Y."/>
        </authorList>
    </citation>
    <scope>NUCLEOTIDE SEQUENCE [LARGE SCALE GENOMIC DNA]</scope>
    <source>
        <strain evidence="3 4">38H-sp</strain>
    </source>
</reference>
<evidence type="ECO:0000313" key="3">
    <source>
        <dbReference type="EMBL" id="MEM5947944.1"/>
    </source>
</evidence>
<name>A0ABU9UBA0_9SPIR</name>
<dbReference type="Gene3D" id="1.10.1660.10">
    <property type="match status" value="1"/>
</dbReference>
<dbReference type="SUPFAM" id="SSF46955">
    <property type="entry name" value="Putative DNA-binding domain"/>
    <property type="match status" value="1"/>
</dbReference>
<dbReference type="PANTHER" id="PTHR30204">
    <property type="entry name" value="REDOX-CYCLING DRUG-SENSING TRANSCRIPTIONAL ACTIVATOR SOXR"/>
    <property type="match status" value="1"/>
</dbReference>
<dbReference type="RefSeq" id="WP_420069390.1">
    <property type="nucleotide sequence ID" value="NZ_JBCHKQ010000002.1"/>
</dbReference>
<protein>
    <submittedName>
        <fullName evidence="3">MerR family transcriptional regulator</fullName>
    </submittedName>
</protein>
<gene>
    <name evidence="3" type="ORF">WKV44_05260</name>
</gene>
<dbReference type="PROSITE" id="PS50937">
    <property type="entry name" value="HTH_MERR_2"/>
    <property type="match status" value="1"/>
</dbReference>
<dbReference type="Pfam" id="PF13411">
    <property type="entry name" value="MerR_1"/>
    <property type="match status" value="1"/>
</dbReference>